<dbReference type="Proteomes" id="UP000292082">
    <property type="component" value="Unassembled WGS sequence"/>
</dbReference>
<dbReference type="Gene3D" id="3.30.40.10">
    <property type="entry name" value="Zinc/RING finger domain, C3HC4 (zinc finger)"/>
    <property type="match status" value="1"/>
</dbReference>
<dbReference type="PROSITE" id="PS50089">
    <property type="entry name" value="ZF_RING_2"/>
    <property type="match status" value="1"/>
</dbReference>
<dbReference type="GO" id="GO:0003700">
    <property type="term" value="F:DNA-binding transcription factor activity"/>
    <property type="evidence" value="ECO:0007669"/>
    <property type="project" value="TreeGrafter"/>
</dbReference>
<keyword evidence="6" id="KW-0539">Nucleus</keyword>
<proteinExistence type="predicted"/>
<dbReference type="InterPro" id="IPR013087">
    <property type="entry name" value="Znf_C2H2_type"/>
</dbReference>
<evidence type="ECO:0000313" key="9">
    <source>
        <dbReference type="Proteomes" id="UP000292082"/>
    </source>
</evidence>
<dbReference type="InterPro" id="IPR050589">
    <property type="entry name" value="Ikaros_C2H2-ZF"/>
</dbReference>
<dbReference type="InterPro" id="IPR017907">
    <property type="entry name" value="Znf_RING_CS"/>
</dbReference>
<protein>
    <submittedName>
        <fullName evidence="8">Uncharacterized protein</fullName>
    </submittedName>
</protein>
<evidence type="ECO:0000313" key="8">
    <source>
        <dbReference type="EMBL" id="TBU65301.1"/>
    </source>
</evidence>
<evidence type="ECO:0000256" key="5">
    <source>
        <dbReference type="ARBA" id="ARBA00022833"/>
    </source>
</evidence>
<feature type="region of interest" description="Disordered" evidence="7">
    <location>
        <begin position="461"/>
        <end position="504"/>
    </location>
</feature>
<feature type="region of interest" description="Disordered" evidence="7">
    <location>
        <begin position="52"/>
        <end position="105"/>
    </location>
</feature>
<dbReference type="SMART" id="SM00355">
    <property type="entry name" value="ZnF_C2H2"/>
    <property type="match status" value="4"/>
</dbReference>
<dbReference type="GO" id="GO:0005634">
    <property type="term" value="C:nucleus"/>
    <property type="evidence" value="ECO:0007669"/>
    <property type="project" value="UniProtKB-SubCell"/>
</dbReference>
<keyword evidence="3" id="KW-0677">Repeat</keyword>
<dbReference type="PROSITE" id="PS00518">
    <property type="entry name" value="ZF_RING_1"/>
    <property type="match status" value="1"/>
</dbReference>
<feature type="compositionally biased region" description="Low complexity" evidence="7">
    <location>
        <begin position="85"/>
        <end position="103"/>
    </location>
</feature>
<dbReference type="GO" id="GO:0008270">
    <property type="term" value="F:zinc ion binding"/>
    <property type="evidence" value="ECO:0007669"/>
    <property type="project" value="UniProtKB-KW"/>
</dbReference>
<dbReference type="AlphaFoldDB" id="A0A4Q9P322"/>
<dbReference type="InterPro" id="IPR001841">
    <property type="entry name" value="Znf_RING"/>
</dbReference>
<dbReference type="PROSITE" id="PS50157">
    <property type="entry name" value="ZINC_FINGER_C2H2_2"/>
    <property type="match status" value="1"/>
</dbReference>
<accession>A0A4Q9P322</accession>
<keyword evidence="2" id="KW-0479">Metal-binding</keyword>
<dbReference type="EMBL" id="ML145084">
    <property type="protein sequence ID" value="TBU65301.1"/>
    <property type="molecule type" value="Genomic_DNA"/>
</dbReference>
<evidence type="ECO:0000256" key="6">
    <source>
        <dbReference type="ARBA" id="ARBA00023242"/>
    </source>
</evidence>
<feature type="region of interest" description="Disordered" evidence="7">
    <location>
        <begin position="188"/>
        <end position="223"/>
    </location>
</feature>
<feature type="region of interest" description="Disordered" evidence="7">
    <location>
        <begin position="343"/>
        <end position="392"/>
    </location>
</feature>
<dbReference type="GO" id="GO:0000978">
    <property type="term" value="F:RNA polymerase II cis-regulatory region sequence-specific DNA binding"/>
    <property type="evidence" value="ECO:0007669"/>
    <property type="project" value="TreeGrafter"/>
</dbReference>
<evidence type="ECO:0000256" key="1">
    <source>
        <dbReference type="ARBA" id="ARBA00004123"/>
    </source>
</evidence>
<dbReference type="PANTHER" id="PTHR24404">
    <property type="entry name" value="ZINC FINGER PROTEIN"/>
    <property type="match status" value="1"/>
</dbReference>
<evidence type="ECO:0000256" key="7">
    <source>
        <dbReference type="SAM" id="MobiDB-lite"/>
    </source>
</evidence>
<feature type="compositionally biased region" description="Polar residues" evidence="7">
    <location>
        <begin position="492"/>
        <end position="502"/>
    </location>
</feature>
<comment type="subcellular location">
    <subcellularLocation>
        <location evidence="1">Nucleus</location>
    </subcellularLocation>
</comment>
<dbReference type="PANTHER" id="PTHR24404:SF114">
    <property type="entry name" value="KLUMPFUSS, ISOFORM B-RELATED"/>
    <property type="match status" value="1"/>
</dbReference>
<feature type="compositionally biased region" description="Low complexity" evidence="7">
    <location>
        <begin position="351"/>
        <end position="366"/>
    </location>
</feature>
<keyword evidence="9" id="KW-1185">Reference proteome</keyword>
<keyword evidence="5" id="KW-0862">Zinc</keyword>
<dbReference type="PROSITE" id="PS00028">
    <property type="entry name" value="ZINC_FINGER_C2H2_1"/>
    <property type="match status" value="1"/>
</dbReference>
<evidence type="ECO:0000256" key="3">
    <source>
        <dbReference type="ARBA" id="ARBA00022737"/>
    </source>
</evidence>
<dbReference type="GO" id="GO:0006357">
    <property type="term" value="P:regulation of transcription by RNA polymerase II"/>
    <property type="evidence" value="ECO:0007669"/>
    <property type="project" value="TreeGrafter"/>
</dbReference>
<dbReference type="SUPFAM" id="SSF57850">
    <property type="entry name" value="RING/U-box"/>
    <property type="match status" value="1"/>
</dbReference>
<dbReference type="InterPro" id="IPR013083">
    <property type="entry name" value="Znf_RING/FYVE/PHD"/>
</dbReference>
<name>A0A4Q9P322_9APHY</name>
<evidence type="ECO:0000256" key="4">
    <source>
        <dbReference type="ARBA" id="ARBA00022771"/>
    </source>
</evidence>
<dbReference type="SMART" id="SM00184">
    <property type="entry name" value="RING"/>
    <property type="match status" value="2"/>
</dbReference>
<evidence type="ECO:0000256" key="2">
    <source>
        <dbReference type="ARBA" id="ARBA00022723"/>
    </source>
</evidence>
<sequence length="565" mass="58536">MAPVQCVACKEIWSSKSKSGKHSLTPGHRLVFVCVPCAKTFTAVADLLQHQTAMGHRDPEELGGGKGKSASPAPPGLSRPVSMHASHASTVSGSGSASPSGVVVGEGGTMDGPACPVCQMGFGAYDQLAEHVSRMLPCAGCMTCLDPFQTLEDHYWDSPSHPKCKPCALGFENLGKWTEHKISCPVAPLGSRPAPNNSNGRAAGKRPTLPSPQPVTGPAPNTFGSTSLAGIAVSVASSTSSSEDGFRSTYSPGHLPNAYSNGAGPSRFAPTPTGGVPARAEAAVAETNGTTSFSCSKCKTQYASQELLQQHFNQSTMHHTCKTCGMGFETAASWATHRGRCPPPGSYKADAPSGPATTDGPAAPDPARTPQADHAALPPQPTEQRSEVGAPEANPSAAMMLASTMMLPSEDGRSPAASVSTSRASTPISVLRSTASSGPSVGGPASFYTPALSSRSVSNYGMSVGQSSAASTRSPTPAPPREYSTRPLFQHAQPNGGQQQLASPKKRVSLHCRSCRMDPCVDPTTTACGHLFCHSCIMAELARHGGCPVCQRSFLTKMHIEVEDD</sequence>
<keyword evidence="4" id="KW-0863">Zinc-finger</keyword>
<organism evidence="8 9">
    <name type="scientific">Dichomitus squalens</name>
    <dbReference type="NCBI Taxonomy" id="114155"/>
    <lineage>
        <taxon>Eukaryota</taxon>
        <taxon>Fungi</taxon>
        <taxon>Dikarya</taxon>
        <taxon>Basidiomycota</taxon>
        <taxon>Agaricomycotina</taxon>
        <taxon>Agaricomycetes</taxon>
        <taxon>Polyporales</taxon>
        <taxon>Polyporaceae</taxon>
        <taxon>Dichomitus</taxon>
    </lineage>
</organism>
<gene>
    <name evidence="8" type="ORF">BD310DRAFT_1033681</name>
</gene>
<feature type="compositionally biased region" description="Polar residues" evidence="7">
    <location>
        <begin position="417"/>
        <end position="427"/>
    </location>
</feature>
<reference evidence="8 9" key="1">
    <citation type="submission" date="2019-01" db="EMBL/GenBank/DDBJ databases">
        <title>Draft genome sequences of three monokaryotic isolates of the white-rot basidiomycete fungus Dichomitus squalens.</title>
        <authorList>
            <consortium name="DOE Joint Genome Institute"/>
            <person name="Lopez S.C."/>
            <person name="Andreopoulos B."/>
            <person name="Pangilinan J."/>
            <person name="Lipzen A."/>
            <person name="Riley R."/>
            <person name="Ahrendt S."/>
            <person name="Ng V."/>
            <person name="Barry K."/>
            <person name="Daum C."/>
            <person name="Grigoriev I.V."/>
            <person name="Hilden K.S."/>
            <person name="Makela M.R."/>
            <person name="de Vries R.P."/>
        </authorList>
    </citation>
    <scope>NUCLEOTIDE SEQUENCE [LARGE SCALE GENOMIC DNA]</scope>
    <source>
        <strain evidence="8 9">CBS 464.89</strain>
    </source>
</reference>
<feature type="region of interest" description="Disordered" evidence="7">
    <location>
        <begin position="408"/>
        <end position="427"/>
    </location>
</feature>